<gene>
    <name evidence="5" type="ORF">MNBD_ALPHA09-116</name>
</gene>
<dbReference type="Gene3D" id="1.10.10.60">
    <property type="entry name" value="Homeodomain-like"/>
    <property type="match status" value="1"/>
</dbReference>
<dbReference type="PROSITE" id="PS01124">
    <property type="entry name" value="HTH_ARAC_FAMILY_2"/>
    <property type="match status" value="1"/>
</dbReference>
<dbReference type="InterPro" id="IPR020449">
    <property type="entry name" value="Tscrpt_reg_AraC-type_HTH"/>
</dbReference>
<proteinExistence type="predicted"/>
<reference evidence="5" key="1">
    <citation type="submission" date="2018-06" db="EMBL/GenBank/DDBJ databases">
        <authorList>
            <person name="Zhirakovskaya E."/>
        </authorList>
    </citation>
    <scope>NUCLEOTIDE SEQUENCE</scope>
</reference>
<dbReference type="GO" id="GO:0005829">
    <property type="term" value="C:cytosol"/>
    <property type="evidence" value="ECO:0007669"/>
    <property type="project" value="TreeGrafter"/>
</dbReference>
<dbReference type="PRINTS" id="PR00032">
    <property type="entry name" value="HTHARAC"/>
</dbReference>
<dbReference type="SUPFAM" id="SSF46689">
    <property type="entry name" value="Homeodomain-like"/>
    <property type="match status" value="1"/>
</dbReference>
<dbReference type="PANTHER" id="PTHR47894:SF4">
    <property type="entry name" value="HTH-TYPE TRANSCRIPTIONAL REGULATOR GADX"/>
    <property type="match status" value="1"/>
</dbReference>
<evidence type="ECO:0000256" key="1">
    <source>
        <dbReference type="ARBA" id="ARBA00023015"/>
    </source>
</evidence>
<accession>A0A3B0TZ42</accession>
<evidence type="ECO:0000259" key="4">
    <source>
        <dbReference type="PROSITE" id="PS01124"/>
    </source>
</evidence>
<evidence type="ECO:0000256" key="2">
    <source>
        <dbReference type="ARBA" id="ARBA00023125"/>
    </source>
</evidence>
<dbReference type="EMBL" id="UOEM01000043">
    <property type="protein sequence ID" value="VAW12376.1"/>
    <property type="molecule type" value="Genomic_DNA"/>
</dbReference>
<organism evidence="5">
    <name type="scientific">hydrothermal vent metagenome</name>
    <dbReference type="NCBI Taxonomy" id="652676"/>
    <lineage>
        <taxon>unclassified sequences</taxon>
        <taxon>metagenomes</taxon>
        <taxon>ecological metagenomes</taxon>
    </lineage>
</organism>
<dbReference type="InterPro" id="IPR018062">
    <property type="entry name" value="HTH_AraC-typ_CS"/>
</dbReference>
<keyword evidence="3" id="KW-0804">Transcription</keyword>
<evidence type="ECO:0000256" key="3">
    <source>
        <dbReference type="ARBA" id="ARBA00023163"/>
    </source>
</evidence>
<protein>
    <submittedName>
        <fullName evidence="5">Transcriptional regulator, AraC family</fullName>
    </submittedName>
</protein>
<feature type="domain" description="HTH araC/xylS-type" evidence="4">
    <location>
        <begin position="229"/>
        <end position="326"/>
    </location>
</feature>
<dbReference type="InterPro" id="IPR009057">
    <property type="entry name" value="Homeodomain-like_sf"/>
</dbReference>
<dbReference type="InterPro" id="IPR018060">
    <property type="entry name" value="HTH_AraC"/>
</dbReference>
<name>A0A3B0TZ42_9ZZZZ</name>
<sequence length="330" mass="36875">MRSWPIRDFAKTSLFNLIVHQIARTDPELLPATATVVDAVRQAQISAAHKREILDFVWRRAGPEKLLSIGQDIGEVGYDPIWHAAVRSVSPAVFFDKWQRFEVFAHSNNRLRIDQSCQNQASFHRYTVDGGTPTPPENLLICGLTIAILEEIGCHGLRCQMTLDDGTAHHIRRDGRFFIPDDGQGMKTGAWTIRWRRFSPRDRMTASVGDIPGFTSRRLCDSVAGNSIEPVVRLLMSDVGRQWKVGELAGEAGLSTRSLQRRLTEAGLNFSRLVRLVRIHEACHLLKDSEAPITAIGFCAGFEDSSQFSRDFRATVGMTPSNYRTVLGSG</sequence>
<dbReference type="PANTHER" id="PTHR47894">
    <property type="entry name" value="HTH-TYPE TRANSCRIPTIONAL REGULATOR GADX"/>
    <property type="match status" value="1"/>
</dbReference>
<dbReference type="PROSITE" id="PS00041">
    <property type="entry name" value="HTH_ARAC_FAMILY_1"/>
    <property type="match status" value="1"/>
</dbReference>
<dbReference type="Pfam" id="PF12833">
    <property type="entry name" value="HTH_18"/>
    <property type="match status" value="1"/>
</dbReference>
<evidence type="ECO:0000313" key="5">
    <source>
        <dbReference type="EMBL" id="VAW12376.1"/>
    </source>
</evidence>
<dbReference type="GO" id="GO:0000976">
    <property type="term" value="F:transcription cis-regulatory region binding"/>
    <property type="evidence" value="ECO:0007669"/>
    <property type="project" value="TreeGrafter"/>
</dbReference>
<dbReference type="AlphaFoldDB" id="A0A3B0TZ42"/>
<keyword evidence="1" id="KW-0805">Transcription regulation</keyword>
<dbReference type="GO" id="GO:0003700">
    <property type="term" value="F:DNA-binding transcription factor activity"/>
    <property type="evidence" value="ECO:0007669"/>
    <property type="project" value="InterPro"/>
</dbReference>
<keyword evidence="2" id="KW-0238">DNA-binding</keyword>
<dbReference type="SMART" id="SM00342">
    <property type="entry name" value="HTH_ARAC"/>
    <property type="match status" value="1"/>
</dbReference>